<dbReference type="AlphaFoldDB" id="A0A135I925"/>
<dbReference type="Proteomes" id="UP000070529">
    <property type="component" value="Unassembled WGS sequence"/>
</dbReference>
<dbReference type="InterPro" id="IPR038483">
    <property type="entry name" value="YcfL-like_sf"/>
</dbReference>
<dbReference type="PROSITE" id="PS51257">
    <property type="entry name" value="PROKAR_LIPOPROTEIN"/>
    <property type="match status" value="1"/>
</dbReference>
<dbReference type="InterPro" id="IPR010824">
    <property type="entry name" value="DUF1425"/>
</dbReference>
<evidence type="ECO:0000313" key="3">
    <source>
        <dbReference type="Proteomes" id="UP000070529"/>
    </source>
</evidence>
<accession>A0A135I925</accession>
<evidence type="ECO:0008006" key="4">
    <source>
        <dbReference type="Google" id="ProtNLM"/>
    </source>
</evidence>
<evidence type="ECO:0000256" key="1">
    <source>
        <dbReference type="SAM" id="SignalP"/>
    </source>
</evidence>
<dbReference type="Gene3D" id="2.60.40.3230">
    <property type="match status" value="1"/>
</dbReference>
<gene>
    <name evidence="2" type="ORF">ATN88_18490</name>
</gene>
<feature type="chain" id="PRO_5007465791" description="YcfL protein: an outer membrane lipoprotein that is part of a salvage cluster" evidence="1">
    <location>
        <begin position="21"/>
        <end position="129"/>
    </location>
</feature>
<dbReference type="Pfam" id="PF07233">
    <property type="entry name" value="DUF1425"/>
    <property type="match status" value="1"/>
</dbReference>
<protein>
    <recommendedName>
        <fullName evidence="4">YcfL protein: an outer membrane lipoprotein that is part of a salvage cluster</fullName>
    </recommendedName>
</protein>
<evidence type="ECO:0000313" key="2">
    <source>
        <dbReference type="EMBL" id="KXF81950.1"/>
    </source>
</evidence>
<name>A0A135I925_9GAMM</name>
<dbReference type="CDD" id="cd09030">
    <property type="entry name" value="DUF1425"/>
    <property type="match status" value="1"/>
</dbReference>
<dbReference type="RefSeq" id="WP_067415068.1">
    <property type="nucleotide sequence ID" value="NZ_LNTY01000032.1"/>
</dbReference>
<proteinExistence type="predicted"/>
<dbReference type="OrthoDB" id="5616034at2"/>
<dbReference type="EMBL" id="LNTY01000032">
    <property type="protein sequence ID" value="KXF81950.1"/>
    <property type="molecule type" value="Genomic_DNA"/>
</dbReference>
<reference evidence="2 3" key="1">
    <citation type="submission" date="2015-11" db="EMBL/GenBank/DDBJ databases">
        <title>Genomic Taxonomy of the Vibrionaceae.</title>
        <authorList>
            <person name="Gomez-Gil B."/>
            <person name="Enciso-Ibarra J."/>
        </authorList>
    </citation>
    <scope>NUCLEOTIDE SEQUENCE [LARGE SCALE GENOMIC DNA]</scope>
    <source>
        <strain evidence="2 3">CAIM 912</strain>
    </source>
</reference>
<feature type="signal peptide" evidence="1">
    <location>
        <begin position="1"/>
        <end position="20"/>
    </location>
</feature>
<dbReference type="STRING" id="294935.ATN88_18490"/>
<comment type="caution">
    <text evidence="2">The sequence shown here is derived from an EMBL/GenBank/DDBJ whole genome shotgun (WGS) entry which is preliminary data.</text>
</comment>
<keyword evidence="3" id="KW-1185">Reference proteome</keyword>
<keyword evidence="1" id="KW-0732">Signal</keyword>
<organism evidence="2 3">
    <name type="scientific">Enterovibrio coralii</name>
    <dbReference type="NCBI Taxonomy" id="294935"/>
    <lineage>
        <taxon>Bacteria</taxon>
        <taxon>Pseudomonadati</taxon>
        <taxon>Pseudomonadota</taxon>
        <taxon>Gammaproteobacteria</taxon>
        <taxon>Vibrionales</taxon>
        <taxon>Vibrionaceae</taxon>
        <taxon>Enterovibrio</taxon>
    </lineage>
</organism>
<sequence>MRYAVALLSAVLLVAGCATNSSTGISIDSSNQNVVLGNSTLGEALEFGNAQTSIVNERLLAQVKVTNTSSEVQNLQYRFNWYDAQGLEVDNGNSPWKPFIVYAGDSVTLQGVALSSNATNFRVSLRNVQ</sequence>